<evidence type="ECO:0000313" key="6">
    <source>
        <dbReference type="Proteomes" id="UP000244441"/>
    </source>
</evidence>
<accession>A0A2S0VSF7</accession>
<dbReference type="InterPro" id="IPR050595">
    <property type="entry name" value="Bact_response_regulator"/>
</dbReference>
<evidence type="ECO:0000256" key="2">
    <source>
        <dbReference type="PROSITE-ProRule" id="PRU00169"/>
    </source>
</evidence>
<gene>
    <name evidence="5" type="ORF">C2869_12150</name>
</gene>
<evidence type="ECO:0000256" key="3">
    <source>
        <dbReference type="SAM" id="MobiDB-lite"/>
    </source>
</evidence>
<keyword evidence="1" id="KW-0597">Phosphoprotein</keyword>
<proteinExistence type="predicted"/>
<sequence length="470" mass="52155">MSAIPEIILYTDVEQAKDGFFQHVQTKFPQAVCVNAVKAFLNLFMQGKTRVVLLHCTSMSDALITYGELLNQAPKKLITNQKAILLVDKADENDAFELYTAGLVDNYLVVTPKINIQRLFSIILHIFNELGHTFDEKPILNEGNFDEQLQSCINTGMRKKKEVMATFENMVNKLDKDVVTAINNIKQGNTANISQTLDIQKLIRVFSHFKSADLRPRLLTLELKLLRLLSLALEALNDKDYAAPQPEIDNPPTSAKTTTAQPTPASQVTNQQAAENNKPQATETAQQQKQGLANEQGQRGSTELNQFGDNVIEIPPDPEDKRRAAIASQTLYKNKKVLLVDDDPTNHQLIRNIAKASAQQVTVITNGRSAMGRIEKEHFDLVIINVELPDSDGVSLVSSINRTCGQDHELNFIMLAKPRNKDAIMRCAKVEGIKGIMTTPLTKDGVINTYKKVFVAPPTDDLAQGQPEAS</sequence>
<dbReference type="AlphaFoldDB" id="A0A2S0VSF7"/>
<dbReference type="PANTHER" id="PTHR44591">
    <property type="entry name" value="STRESS RESPONSE REGULATOR PROTEIN 1"/>
    <property type="match status" value="1"/>
</dbReference>
<feature type="compositionally biased region" description="Polar residues" evidence="3">
    <location>
        <begin position="251"/>
        <end position="308"/>
    </location>
</feature>
<dbReference type="CDD" id="cd00156">
    <property type="entry name" value="REC"/>
    <property type="match status" value="1"/>
</dbReference>
<dbReference type="SUPFAM" id="SSF52172">
    <property type="entry name" value="CheY-like"/>
    <property type="match status" value="1"/>
</dbReference>
<evidence type="ECO:0000256" key="1">
    <source>
        <dbReference type="ARBA" id="ARBA00022553"/>
    </source>
</evidence>
<dbReference type="KEGG" id="cate:C2869_12150"/>
<dbReference type="PROSITE" id="PS50110">
    <property type="entry name" value="RESPONSE_REGULATORY"/>
    <property type="match status" value="1"/>
</dbReference>
<dbReference type="Pfam" id="PF00072">
    <property type="entry name" value="Response_reg"/>
    <property type="match status" value="1"/>
</dbReference>
<dbReference type="InterPro" id="IPR001789">
    <property type="entry name" value="Sig_transdc_resp-reg_receiver"/>
</dbReference>
<feature type="region of interest" description="Disordered" evidence="3">
    <location>
        <begin position="242"/>
        <end position="317"/>
    </location>
</feature>
<comment type="caution">
    <text evidence="2">Lacks conserved residue(s) required for the propagation of feature annotation.</text>
</comment>
<keyword evidence="6" id="KW-1185">Reference proteome</keyword>
<dbReference type="SMART" id="SM00448">
    <property type="entry name" value="REC"/>
    <property type="match status" value="1"/>
</dbReference>
<dbReference type="Gene3D" id="3.40.50.2300">
    <property type="match status" value="1"/>
</dbReference>
<dbReference type="RefSeq" id="WP_108603188.1">
    <property type="nucleotide sequence ID" value="NZ_CP026604.1"/>
</dbReference>
<feature type="domain" description="Response regulatory" evidence="4">
    <location>
        <begin position="336"/>
        <end position="454"/>
    </location>
</feature>
<dbReference type="Proteomes" id="UP000244441">
    <property type="component" value="Chromosome"/>
</dbReference>
<dbReference type="GO" id="GO:0000160">
    <property type="term" value="P:phosphorelay signal transduction system"/>
    <property type="evidence" value="ECO:0007669"/>
    <property type="project" value="InterPro"/>
</dbReference>
<name>A0A2S0VSF7_9ALTE</name>
<dbReference type="InterPro" id="IPR011006">
    <property type="entry name" value="CheY-like_superfamily"/>
</dbReference>
<protein>
    <recommendedName>
        <fullName evidence="4">Response regulatory domain-containing protein</fullName>
    </recommendedName>
</protein>
<reference evidence="5 6" key="1">
    <citation type="submission" date="2018-01" db="EMBL/GenBank/DDBJ databases">
        <title>Genome sequence of a Cantenovulum-like bacteria.</title>
        <authorList>
            <person name="Tan W.R."/>
            <person name="Lau N.-S."/>
            <person name="Go F."/>
            <person name="Amirul A.-A.A."/>
        </authorList>
    </citation>
    <scope>NUCLEOTIDE SEQUENCE [LARGE SCALE GENOMIC DNA]</scope>
    <source>
        <strain evidence="5 6">CCB-QB4</strain>
    </source>
</reference>
<dbReference type="OrthoDB" id="1524091at2"/>
<organism evidence="5 6">
    <name type="scientific">Saccharobesus litoralis</name>
    <dbReference type="NCBI Taxonomy" id="2172099"/>
    <lineage>
        <taxon>Bacteria</taxon>
        <taxon>Pseudomonadati</taxon>
        <taxon>Pseudomonadota</taxon>
        <taxon>Gammaproteobacteria</taxon>
        <taxon>Alteromonadales</taxon>
        <taxon>Alteromonadaceae</taxon>
        <taxon>Saccharobesus</taxon>
    </lineage>
</organism>
<evidence type="ECO:0000313" key="5">
    <source>
        <dbReference type="EMBL" id="AWB67139.1"/>
    </source>
</evidence>
<evidence type="ECO:0000259" key="4">
    <source>
        <dbReference type="PROSITE" id="PS50110"/>
    </source>
</evidence>
<dbReference type="PANTHER" id="PTHR44591:SF3">
    <property type="entry name" value="RESPONSE REGULATORY DOMAIN-CONTAINING PROTEIN"/>
    <property type="match status" value="1"/>
</dbReference>
<dbReference type="EMBL" id="CP026604">
    <property type="protein sequence ID" value="AWB67139.1"/>
    <property type="molecule type" value="Genomic_DNA"/>
</dbReference>